<name>A0ABV1TMF0_9ACTN</name>
<dbReference type="InterPro" id="IPR003953">
    <property type="entry name" value="FAD-dep_OxRdtase_2_FAD-bd"/>
</dbReference>
<keyword evidence="1" id="KW-0285">Flavoprotein</keyword>
<sequence length="464" mass="50467">MSDDTARPYDPGEPRARGGHGVVLGASIAGLFAARVLSDTFDRVTLVDRDQLPVTDENRRGVPQGRHAHAILPAGTRGLQEMFPGLLEEFEAAGTPVVREPTEMHFAPGGHLLCQEGRYADPTPTYQPTRPQLEGQVRARVAKLPGVEVIDRCEAAGLLSTPDGSRVTGVRVVGRDGGAERELTADLVVDATGRGGRTTRWLADLGYEPPREDRVAVDIKYVSRSLRLAPGALGRRKVVIVGAEPGRPTGATLLQHDQDHWMLTLIGYSGHHPPTDPADFLEFAKPIVPPDVFEALCAAEPLDDPVAHRYPASVRRRYERLEKFPDGLLVFGDAICSFNPVYGQGMSVAALQAAVLRECLARGRERLPYRFFRAAGRRIEVAWQMAVGSDLALPQVEGDRPLPVRLINAYFTRLLTAAERDPVLTQEFVKVSSLLSSPLILLNPVTVGRVALGNLSGRPARPGR</sequence>
<dbReference type="SUPFAM" id="SSF51905">
    <property type="entry name" value="FAD/NAD(P)-binding domain"/>
    <property type="match status" value="1"/>
</dbReference>
<dbReference type="Proteomes" id="UP001490365">
    <property type="component" value="Unassembled WGS sequence"/>
</dbReference>
<evidence type="ECO:0000313" key="5">
    <source>
        <dbReference type="Proteomes" id="UP001490365"/>
    </source>
</evidence>
<proteinExistence type="predicted"/>
<reference evidence="4 5" key="1">
    <citation type="submission" date="2024-06" db="EMBL/GenBank/DDBJ databases">
        <title>The Natural Products Discovery Center: Release of the First 8490 Sequenced Strains for Exploring Actinobacteria Biosynthetic Diversity.</title>
        <authorList>
            <person name="Kalkreuter E."/>
            <person name="Kautsar S.A."/>
            <person name="Yang D."/>
            <person name="Bader C.D."/>
            <person name="Teijaro C.N."/>
            <person name="Fluegel L."/>
            <person name="Davis C.M."/>
            <person name="Simpson J.R."/>
            <person name="Lauterbach L."/>
            <person name="Steele A.D."/>
            <person name="Gui C."/>
            <person name="Meng S."/>
            <person name="Li G."/>
            <person name="Viehrig K."/>
            <person name="Ye F."/>
            <person name="Su P."/>
            <person name="Kiefer A.F."/>
            <person name="Nichols A."/>
            <person name="Cepeda A.J."/>
            <person name="Yan W."/>
            <person name="Fan B."/>
            <person name="Jiang Y."/>
            <person name="Adhikari A."/>
            <person name="Zheng C.-J."/>
            <person name="Schuster L."/>
            <person name="Cowan T.M."/>
            <person name="Smanski M.J."/>
            <person name="Chevrette M.G."/>
            <person name="De Carvalho L.P.S."/>
            <person name="Shen B."/>
        </authorList>
    </citation>
    <scope>NUCLEOTIDE SEQUENCE [LARGE SCALE GENOMIC DNA]</scope>
    <source>
        <strain evidence="4 5">NPDC001694</strain>
    </source>
</reference>
<comment type="caution">
    <text evidence="4">The sequence shown here is derived from an EMBL/GenBank/DDBJ whole genome shotgun (WGS) entry which is preliminary data.</text>
</comment>
<dbReference type="PANTHER" id="PTHR43422">
    <property type="entry name" value="THIAMINE THIAZOLE SYNTHASE"/>
    <property type="match status" value="1"/>
</dbReference>
<gene>
    <name evidence="4" type="ORF">ABT211_28195</name>
</gene>
<keyword evidence="5" id="KW-1185">Reference proteome</keyword>
<feature type="domain" description="FAD-dependent oxidoreductase 2 FAD-binding" evidence="3">
    <location>
        <begin position="83"/>
        <end position="205"/>
    </location>
</feature>
<organism evidence="4 5">
    <name type="scientific">Streptomyces sp. 900105755</name>
    <dbReference type="NCBI Taxonomy" id="3154389"/>
    <lineage>
        <taxon>Bacteria</taxon>
        <taxon>Bacillati</taxon>
        <taxon>Actinomycetota</taxon>
        <taxon>Actinomycetes</taxon>
        <taxon>Kitasatosporales</taxon>
        <taxon>Streptomycetaceae</taxon>
        <taxon>Streptomyces</taxon>
    </lineage>
</organism>
<dbReference type="Pfam" id="PF00890">
    <property type="entry name" value="FAD_binding_2"/>
    <property type="match status" value="1"/>
</dbReference>
<dbReference type="Gene3D" id="3.50.50.60">
    <property type="entry name" value="FAD/NAD(P)-binding domain"/>
    <property type="match status" value="1"/>
</dbReference>
<evidence type="ECO:0000259" key="3">
    <source>
        <dbReference type="Pfam" id="PF00890"/>
    </source>
</evidence>
<dbReference type="InterPro" id="IPR036188">
    <property type="entry name" value="FAD/NAD-bd_sf"/>
</dbReference>
<dbReference type="PANTHER" id="PTHR43422:SF3">
    <property type="entry name" value="THIAMINE THIAZOLE SYNTHASE"/>
    <property type="match status" value="1"/>
</dbReference>
<protein>
    <submittedName>
        <fullName evidence="4">FAD-binding protein</fullName>
    </submittedName>
</protein>
<dbReference type="RefSeq" id="WP_351959546.1">
    <property type="nucleotide sequence ID" value="NZ_JBEOZM010000014.1"/>
</dbReference>
<evidence type="ECO:0000256" key="2">
    <source>
        <dbReference type="ARBA" id="ARBA00023002"/>
    </source>
</evidence>
<accession>A0ABV1TMF0</accession>
<dbReference type="EMBL" id="JBEOZM010000014">
    <property type="protein sequence ID" value="MER6271145.1"/>
    <property type="molecule type" value="Genomic_DNA"/>
</dbReference>
<keyword evidence="2" id="KW-0560">Oxidoreductase</keyword>
<evidence type="ECO:0000256" key="1">
    <source>
        <dbReference type="ARBA" id="ARBA00022630"/>
    </source>
</evidence>
<evidence type="ECO:0000313" key="4">
    <source>
        <dbReference type="EMBL" id="MER6271145.1"/>
    </source>
</evidence>